<dbReference type="Gene3D" id="3.50.50.60">
    <property type="entry name" value="FAD/NAD(P)-binding domain"/>
    <property type="match status" value="1"/>
</dbReference>
<gene>
    <name evidence="5" type="ORF">QM524_13310</name>
</gene>
<comment type="cofactor">
    <cofactor evidence="1">
        <name>FAD</name>
        <dbReference type="ChEBI" id="CHEBI:57692"/>
    </cofactor>
</comment>
<comment type="caution">
    <text evidence="5">The sequence shown here is derived from an EMBL/GenBank/DDBJ whole genome shotgun (WGS) entry which is preliminary data.</text>
</comment>
<dbReference type="EMBL" id="JASHIF010000010">
    <property type="protein sequence ID" value="MDI9860191.1"/>
    <property type="molecule type" value="Genomic_DNA"/>
</dbReference>
<dbReference type="PANTHER" id="PTHR43563:SF1">
    <property type="entry name" value="AMINE OXIDASE [FLAVIN-CONTAINING] B"/>
    <property type="match status" value="1"/>
</dbReference>
<evidence type="ECO:0000313" key="5">
    <source>
        <dbReference type="EMBL" id="MDI9860191.1"/>
    </source>
</evidence>
<comment type="similarity">
    <text evidence="2">Belongs to the flavin monoamine oxidase family.</text>
</comment>
<reference evidence="5 6" key="1">
    <citation type="submission" date="2023-05" db="EMBL/GenBank/DDBJ databases">
        <title>Novel species of genus Flectobacillus isolated from stream in China.</title>
        <authorList>
            <person name="Lu H."/>
        </authorList>
    </citation>
    <scope>NUCLEOTIDE SEQUENCE [LARGE SCALE GENOMIC DNA]</scope>
    <source>
        <strain evidence="5 6">KCTC 42575</strain>
    </source>
</reference>
<accession>A0ABT6Y9E2</accession>
<sequence>MNNSTDVIIVGAGFAGLTAAKALLQAGKTVRVLEARPRVGGRVHTEHFEGFYLDMGGTWVGPSQDRVYAMLKEYQLATFPTYDEGKSTLMMNGKRKNYKGLIPPLPIPALLSLDFAIKTINKLSKTVDLSSPWNTPNAYHWDSMTLQSWMNQQMRFKTARKLFGIASEAIWAAHPNEISMLHALFYTKSGRDFDTLMNVKNGAQEERILGGAQTLAIKMADALPENTILLNHRVDAIVQDEQGVEVIGKDFHYHASKVVVAIPPTLTHKIQFSPALPANRQQLVQRMPMGSVWKCYAVYEKPFWREKGLNGLAASDEGYVSVTFDNSPKDGSKGIMMGFVLANQAKAFSLLSEQQRRDVVLKQFTQFFGEEAQTPLFYVDKSWAEEEFSGGCYAGLMPTGVWTSLGKHLREPVGNIHWAGTETAEIWNGYIDGAIRSGERVASEIVEKI</sequence>
<protein>
    <submittedName>
        <fullName evidence="5">Flavin monoamine oxidase family protein</fullName>
    </submittedName>
</protein>
<dbReference type="InterPro" id="IPR002937">
    <property type="entry name" value="Amino_oxidase"/>
</dbReference>
<dbReference type="PANTHER" id="PTHR43563">
    <property type="entry name" value="AMINE OXIDASE"/>
    <property type="match status" value="1"/>
</dbReference>
<evidence type="ECO:0000256" key="1">
    <source>
        <dbReference type="ARBA" id="ARBA00001974"/>
    </source>
</evidence>
<feature type="domain" description="Amine oxidase" evidence="4">
    <location>
        <begin position="14"/>
        <end position="445"/>
    </location>
</feature>
<dbReference type="SUPFAM" id="SSF54373">
    <property type="entry name" value="FAD-linked reductases, C-terminal domain"/>
    <property type="match status" value="1"/>
</dbReference>
<name>A0ABT6Y9E2_9BACT</name>
<keyword evidence="3" id="KW-0560">Oxidoreductase</keyword>
<proteinExistence type="inferred from homology"/>
<dbReference type="SUPFAM" id="SSF51905">
    <property type="entry name" value="FAD/NAD(P)-binding domain"/>
    <property type="match status" value="1"/>
</dbReference>
<dbReference type="InterPro" id="IPR001613">
    <property type="entry name" value="Flavin_amine_oxidase"/>
</dbReference>
<evidence type="ECO:0000256" key="2">
    <source>
        <dbReference type="ARBA" id="ARBA00005995"/>
    </source>
</evidence>
<dbReference type="Pfam" id="PF01593">
    <property type="entry name" value="Amino_oxidase"/>
    <property type="match status" value="1"/>
</dbReference>
<dbReference type="RefSeq" id="WP_283344978.1">
    <property type="nucleotide sequence ID" value="NZ_JASHIF010000010.1"/>
</dbReference>
<keyword evidence="6" id="KW-1185">Reference proteome</keyword>
<evidence type="ECO:0000313" key="6">
    <source>
        <dbReference type="Proteomes" id="UP001236507"/>
    </source>
</evidence>
<evidence type="ECO:0000256" key="3">
    <source>
        <dbReference type="ARBA" id="ARBA00023002"/>
    </source>
</evidence>
<dbReference type="PRINTS" id="PR00757">
    <property type="entry name" value="AMINEOXDASEF"/>
</dbReference>
<evidence type="ECO:0000259" key="4">
    <source>
        <dbReference type="Pfam" id="PF01593"/>
    </source>
</evidence>
<organism evidence="5 6">
    <name type="scientific">Flectobacillus roseus</name>
    <dbReference type="NCBI Taxonomy" id="502259"/>
    <lineage>
        <taxon>Bacteria</taxon>
        <taxon>Pseudomonadati</taxon>
        <taxon>Bacteroidota</taxon>
        <taxon>Cytophagia</taxon>
        <taxon>Cytophagales</taxon>
        <taxon>Flectobacillaceae</taxon>
        <taxon>Flectobacillus</taxon>
    </lineage>
</organism>
<dbReference type="Proteomes" id="UP001236507">
    <property type="component" value="Unassembled WGS sequence"/>
</dbReference>
<dbReference type="InterPro" id="IPR050703">
    <property type="entry name" value="Flavin_MAO"/>
</dbReference>
<dbReference type="InterPro" id="IPR036188">
    <property type="entry name" value="FAD/NAD-bd_sf"/>
</dbReference>